<dbReference type="InterPro" id="IPR037027">
    <property type="entry name" value="YqgF/RNaseH-like_dom_sf"/>
</dbReference>
<feature type="domain" description="YqgF/RNase H-like" evidence="6">
    <location>
        <begin position="2"/>
        <end position="100"/>
    </location>
</feature>
<organism evidence="7 8">
    <name type="scientific">Nonlabens arenilitoris</name>
    <dbReference type="NCBI Taxonomy" id="1217969"/>
    <lineage>
        <taxon>Bacteria</taxon>
        <taxon>Pseudomonadati</taxon>
        <taxon>Bacteroidota</taxon>
        <taxon>Flavobacteriia</taxon>
        <taxon>Flavobacteriales</taxon>
        <taxon>Flavobacteriaceae</taxon>
        <taxon>Nonlabens</taxon>
    </lineage>
</organism>
<accession>A0A2S7UAX2</accession>
<keyword evidence="8" id="KW-1185">Reference proteome</keyword>
<dbReference type="CDD" id="cd16964">
    <property type="entry name" value="YqgF"/>
    <property type="match status" value="1"/>
</dbReference>
<dbReference type="EC" id="3.1.-.-" evidence="5"/>
<evidence type="ECO:0000256" key="3">
    <source>
        <dbReference type="ARBA" id="ARBA00022722"/>
    </source>
</evidence>
<dbReference type="Pfam" id="PF03652">
    <property type="entry name" value="RuvX"/>
    <property type="match status" value="1"/>
</dbReference>
<comment type="subcellular location">
    <subcellularLocation>
        <location evidence="5">Cytoplasm</location>
    </subcellularLocation>
</comment>
<dbReference type="OrthoDB" id="9796140at2"/>
<dbReference type="GO" id="GO:0005829">
    <property type="term" value="C:cytosol"/>
    <property type="evidence" value="ECO:0007669"/>
    <property type="project" value="TreeGrafter"/>
</dbReference>
<dbReference type="GO" id="GO:0000967">
    <property type="term" value="P:rRNA 5'-end processing"/>
    <property type="evidence" value="ECO:0007669"/>
    <property type="project" value="UniProtKB-UniRule"/>
</dbReference>
<evidence type="ECO:0000256" key="5">
    <source>
        <dbReference type="HAMAP-Rule" id="MF_00651"/>
    </source>
</evidence>
<evidence type="ECO:0000313" key="7">
    <source>
        <dbReference type="EMBL" id="PQJ32078.1"/>
    </source>
</evidence>
<keyword evidence="1 5" id="KW-0963">Cytoplasm</keyword>
<dbReference type="EMBL" id="MTPW01000001">
    <property type="protein sequence ID" value="PQJ32078.1"/>
    <property type="molecule type" value="Genomic_DNA"/>
</dbReference>
<dbReference type="InterPro" id="IPR006641">
    <property type="entry name" value="YqgF/RNaseH-like_dom"/>
</dbReference>
<comment type="function">
    <text evidence="5">Could be a nuclease involved in processing of the 5'-end of pre-16S rRNA.</text>
</comment>
<dbReference type="PANTHER" id="PTHR33317">
    <property type="entry name" value="POLYNUCLEOTIDYL TRANSFERASE, RIBONUCLEASE H-LIKE SUPERFAMILY PROTEIN"/>
    <property type="match status" value="1"/>
</dbReference>
<gene>
    <name evidence="7" type="ORF">BST92_09125</name>
</gene>
<keyword evidence="3 5" id="KW-0540">Nuclease</keyword>
<evidence type="ECO:0000313" key="8">
    <source>
        <dbReference type="Proteomes" id="UP000239747"/>
    </source>
</evidence>
<evidence type="ECO:0000256" key="4">
    <source>
        <dbReference type="ARBA" id="ARBA00022801"/>
    </source>
</evidence>
<keyword evidence="4 5" id="KW-0378">Hydrolase</keyword>
<evidence type="ECO:0000259" key="6">
    <source>
        <dbReference type="SMART" id="SM00732"/>
    </source>
</evidence>
<dbReference type="GO" id="GO:0004518">
    <property type="term" value="F:nuclease activity"/>
    <property type="evidence" value="ECO:0007669"/>
    <property type="project" value="UniProtKB-KW"/>
</dbReference>
<dbReference type="GO" id="GO:0016788">
    <property type="term" value="F:hydrolase activity, acting on ester bonds"/>
    <property type="evidence" value="ECO:0007669"/>
    <property type="project" value="UniProtKB-UniRule"/>
</dbReference>
<dbReference type="InterPro" id="IPR005227">
    <property type="entry name" value="YqgF"/>
</dbReference>
<dbReference type="PANTHER" id="PTHR33317:SF4">
    <property type="entry name" value="POLYNUCLEOTIDYL TRANSFERASE, RIBONUCLEASE H-LIKE SUPERFAMILY PROTEIN"/>
    <property type="match status" value="1"/>
</dbReference>
<reference evidence="7 8" key="1">
    <citation type="submission" date="2017-01" db="EMBL/GenBank/DDBJ databases">
        <title>Trade-off between light-utilization and light-protection in marine flavobacteria.</title>
        <authorList>
            <person name="Kumagai Y."/>
            <person name="Yoshizawa S."/>
            <person name="Kogure K."/>
            <person name="Iwasaki W."/>
        </authorList>
    </citation>
    <scope>NUCLEOTIDE SEQUENCE [LARGE SCALE GENOMIC DNA]</scope>
    <source>
        <strain evidence="7 8">KCTC 32109</strain>
    </source>
</reference>
<protein>
    <recommendedName>
        <fullName evidence="5">Putative pre-16S rRNA nuclease</fullName>
        <ecNumber evidence="5">3.1.-.-</ecNumber>
    </recommendedName>
</protein>
<dbReference type="SUPFAM" id="SSF53098">
    <property type="entry name" value="Ribonuclease H-like"/>
    <property type="match status" value="1"/>
</dbReference>
<dbReference type="HAMAP" id="MF_00651">
    <property type="entry name" value="Nuclease_YqgF"/>
    <property type="match status" value="1"/>
</dbReference>
<dbReference type="RefSeq" id="WP_105071172.1">
    <property type="nucleotide sequence ID" value="NZ_MTPW01000001.1"/>
</dbReference>
<dbReference type="NCBIfam" id="TIGR00250">
    <property type="entry name" value="RNAse_H_YqgF"/>
    <property type="match status" value="1"/>
</dbReference>
<dbReference type="SMART" id="SM00732">
    <property type="entry name" value="YqgFc"/>
    <property type="match status" value="1"/>
</dbReference>
<evidence type="ECO:0000256" key="1">
    <source>
        <dbReference type="ARBA" id="ARBA00022490"/>
    </source>
</evidence>
<dbReference type="InterPro" id="IPR012337">
    <property type="entry name" value="RNaseH-like_sf"/>
</dbReference>
<comment type="similarity">
    <text evidence="5">Belongs to the YqgF HJR family.</text>
</comment>
<proteinExistence type="inferred from homology"/>
<dbReference type="Proteomes" id="UP000239747">
    <property type="component" value="Unassembled WGS sequence"/>
</dbReference>
<evidence type="ECO:0000256" key="2">
    <source>
        <dbReference type="ARBA" id="ARBA00022517"/>
    </source>
</evidence>
<dbReference type="AlphaFoldDB" id="A0A2S7UAX2"/>
<sequence>MSRILAIDYGKKRTGIAVTDPMQIIASGLTTVATHELFAFLERYLKSEDVETIVIGEPKQMDYTDSELGSVIHAFAKALQEKYPHIIIERVDERFTSKMAFQTMIDSGLSKSKRRNKALVDEIAATIILQTFMDKKSPFN</sequence>
<dbReference type="Gene3D" id="3.30.420.140">
    <property type="entry name" value="YqgF/RNase H-like domain"/>
    <property type="match status" value="1"/>
</dbReference>
<comment type="caution">
    <text evidence="7">The sequence shown here is derived from an EMBL/GenBank/DDBJ whole genome shotgun (WGS) entry which is preliminary data.</text>
</comment>
<keyword evidence="2 5" id="KW-0690">Ribosome biogenesis</keyword>
<name>A0A2S7UAX2_9FLAO</name>